<dbReference type="InterPro" id="IPR029026">
    <property type="entry name" value="tRNA_m1G_MTases_N"/>
</dbReference>
<keyword evidence="2" id="KW-0690">Ribosome biogenesis</keyword>
<comment type="caution">
    <text evidence="10">The sequence shown here is derived from an EMBL/GenBank/DDBJ whole genome shotgun (WGS) entry which is preliminary data.</text>
</comment>
<evidence type="ECO:0000256" key="8">
    <source>
        <dbReference type="ARBA" id="ARBA00022884"/>
    </source>
</evidence>
<protein>
    <submittedName>
        <fullName evidence="10">18S rRNA pseudouridine methyltransferase</fullName>
        <ecNumber evidence="10">2.1.1.260</ecNumber>
    </submittedName>
</protein>
<keyword evidence="4 10" id="KW-0489">Methyltransferase</keyword>
<dbReference type="Gene3D" id="3.40.1280.10">
    <property type="match status" value="1"/>
</dbReference>
<feature type="region of interest" description="Disordered" evidence="9">
    <location>
        <begin position="1"/>
        <end position="22"/>
    </location>
</feature>
<reference evidence="10 11" key="1">
    <citation type="journal article" date="2023" name="Plants (Basel)">
        <title>Bridging the Gap: Combining Genomics and Transcriptomics Approaches to Understand Stylosanthes scabra, an Orphan Legume from the Brazilian Caatinga.</title>
        <authorList>
            <person name="Ferreira-Neto J.R.C."/>
            <person name="da Silva M.D."/>
            <person name="Binneck E."/>
            <person name="de Melo N.F."/>
            <person name="da Silva R.H."/>
            <person name="de Melo A.L.T.M."/>
            <person name="Pandolfi V."/>
            <person name="Bustamante F.O."/>
            <person name="Brasileiro-Vidal A.C."/>
            <person name="Benko-Iseppon A.M."/>
        </authorList>
    </citation>
    <scope>NUCLEOTIDE SEQUENCE [LARGE SCALE GENOMIC DNA]</scope>
    <source>
        <tissue evidence="10">Leaves</tissue>
    </source>
</reference>
<keyword evidence="6" id="KW-0949">S-adenosyl-L-methionine</keyword>
<evidence type="ECO:0000313" key="11">
    <source>
        <dbReference type="Proteomes" id="UP001341840"/>
    </source>
</evidence>
<dbReference type="Pfam" id="PF03587">
    <property type="entry name" value="EMG1"/>
    <property type="match status" value="1"/>
</dbReference>
<dbReference type="InterPro" id="IPR005304">
    <property type="entry name" value="Rbsml_bgen_MeTrfase_EMG1/NEP1"/>
</dbReference>
<keyword evidence="11" id="KW-1185">Reference proteome</keyword>
<evidence type="ECO:0000256" key="1">
    <source>
        <dbReference type="ARBA" id="ARBA00008115"/>
    </source>
</evidence>
<dbReference type="SUPFAM" id="SSF75217">
    <property type="entry name" value="alpha/beta knot"/>
    <property type="match status" value="1"/>
</dbReference>
<keyword evidence="5 10" id="KW-0808">Transferase</keyword>
<evidence type="ECO:0000256" key="4">
    <source>
        <dbReference type="ARBA" id="ARBA00022603"/>
    </source>
</evidence>
<dbReference type="Proteomes" id="UP001341840">
    <property type="component" value="Unassembled WGS sequence"/>
</dbReference>
<evidence type="ECO:0000256" key="9">
    <source>
        <dbReference type="SAM" id="MobiDB-lite"/>
    </source>
</evidence>
<keyword evidence="3" id="KW-0698">rRNA processing</keyword>
<proteinExistence type="inferred from homology"/>
<dbReference type="GO" id="GO:0032259">
    <property type="term" value="P:methylation"/>
    <property type="evidence" value="ECO:0007669"/>
    <property type="project" value="UniProtKB-KW"/>
</dbReference>
<dbReference type="EMBL" id="JASCZI010181974">
    <property type="protein sequence ID" value="MED6186607.1"/>
    <property type="molecule type" value="Genomic_DNA"/>
</dbReference>
<dbReference type="EC" id="2.1.1.260" evidence="10"/>
<dbReference type="InterPro" id="IPR029028">
    <property type="entry name" value="Alpha/beta_knot_MTases"/>
</dbReference>
<keyword evidence="7" id="KW-0699">rRNA-binding</keyword>
<comment type="similarity">
    <text evidence="1">Belongs to the class IV-like SAM-binding methyltransferase superfamily. RNA methyltransferase NEP1 family.</text>
</comment>
<keyword evidence="8" id="KW-0694">RNA-binding</keyword>
<name>A0ABU6WL79_9FABA</name>
<evidence type="ECO:0000256" key="6">
    <source>
        <dbReference type="ARBA" id="ARBA00022691"/>
    </source>
</evidence>
<evidence type="ECO:0000313" key="10">
    <source>
        <dbReference type="EMBL" id="MED6186607.1"/>
    </source>
</evidence>
<evidence type="ECO:0000256" key="7">
    <source>
        <dbReference type="ARBA" id="ARBA00022730"/>
    </source>
</evidence>
<dbReference type="GO" id="GO:0008168">
    <property type="term" value="F:methyltransferase activity"/>
    <property type="evidence" value="ECO:0007669"/>
    <property type="project" value="UniProtKB-KW"/>
</dbReference>
<dbReference type="PANTHER" id="PTHR12636">
    <property type="entry name" value="NEP1/MRA1"/>
    <property type="match status" value="1"/>
</dbReference>
<evidence type="ECO:0000256" key="2">
    <source>
        <dbReference type="ARBA" id="ARBA00022517"/>
    </source>
</evidence>
<sequence>MLGEGIGGHSLPSRGQRRRVHQEDEPRVVFFLKNLPFDSEDDFSGTVPNLPFRLENIAATSQRPLELILSCGLHAAGLIRHIYVDFGRRGFYELSSNSEPITGQQAFERLLGELFQTGRIVNPTTNELIWQRFNNFSTILQDLPANTRKIGCMTGDGSQGLMNLQDYITNAPSERIYFFVVGQIANQEEMEEYVDDSVKVSEYDLVAEQCVARVINAMEAKLGIL</sequence>
<evidence type="ECO:0000256" key="5">
    <source>
        <dbReference type="ARBA" id="ARBA00022679"/>
    </source>
</evidence>
<evidence type="ECO:0000256" key="3">
    <source>
        <dbReference type="ARBA" id="ARBA00022552"/>
    </source>
</evidence>
<accession>A0ABU6WL79</accession>
<dbReference type="PANTHER" id="PTHR12636:SF5">
    <property type="entry name" value="RIBOSOMAL RNA SMALL SUBUNIT METHYLTRANSFERASE NEP1"/>
    <property type="match status" value="1"/>
</dbReference>
<gene>
    <name evidence="10" type="primary">EMG1</name>
    <name evidence="10" type="ORF">PIB30_068360</name>
</gene>
<organism evidence="10 11">
    <name type="scientific">Stylosanthes scabra</name>
    <dbReference type="NCBI Taxonomy" id="79078"/>
    <lineage>
        <taxon>Eukaryota</taxon>
        <taxon>Viridiplantae</taxon>
        <taxon>Streptophyta</taxon>
        <taxon>Embryophyta</taxon>
        <taxon>Tracheophyta</taxon>
        <taxon>Spermatophyta</taxon>
        <taxon>Magnoliopsida</taxon>
        <taxon>eudicotyledons</taxon>
        <taxon>Gunneridae</taxon>
        <taxon>Pentapetalae</taxon>
        <taxon>rosids</taxon>
        <taxon>fabids</taxon>
        <taxon>Fabales</taxon>
        <taxon>Fabaceae</taxon>
        <taxon>Papilionoideae</taxon>
        <taxon>50 kb inversion clade</taxon>
        <taxon>dalbergioids sensu lato</taxon>
        <taxon>Dalbergieae</taxon>
        <taxon>Pterocarpus clade</taxon>
        <taxon>Stylosanthes</taxon>
    </lineage>
</organism>